<dbReference type="RefSeq" id="WP_209524713.1">
    <property type="nucleotide sequence ID" value="NZ_JAEEGA010000001.1"/>
</dbReference>
<dbReference type="AlphaFoldDB" id="A0A940P1P7"/>
<gene>
    <name evidence="1" type="ORF">I6N95_02280</name>
</gene>
<protein>
    <submittedName>
        <fullName evidence="1">MmcQ/YjbR family DNA-binding protein</fullName>
    </submittedName>
</protein>
<dbReference type="Pfam" id="PF04237">
    <property type="entry name" value="YjbR"/>
    <property type="match status" value="1"/>
</dbReference>
<name>A0A940P1P7_9ENTE</name>
<dbReference type="PANTHER" id="PTHR35145:SF1">
    <property type="entry name" value="CYTOPLASMIC PROTEIN"/>
    <property type="match status" value="1"/>
</dbReference>
<keyword evidence="2" id="KW-1185">Reference proteome</keyword>
<dbReference type="InterPro" id="IPR007351">
    <property type="entry name" value="YjbR"/>
</dbReference>
<dbReference type="SUPFAM" id="SSF142906">
    <property type="entry name" value="YjbR-like"/>
    <property type="match status" value="1"/>
</dbReference>
<organism evidence="1 2">
    <name type="scientific">Vagococcus allomyrinae</name>
    <dbReference type="NCBI Taxonomy" id="2794353"/>
    <lineage>
        <taxon>Bacteria</taxon>
        <taxon>Bacillati</taxon>
        <taxon>Bacillota</taxon>
        <taxon>Bacilli</taxon>
        <taxon>Lactobacillales</taxon>
        <taxon>Enterococcaceae</taxon>
        <taxon>Vagococcus</taxon>
    </lineage>
</organism>
<sequence>MEELVAYLQAESQQWPGVKISYRESWECEYFEVKEKFFCMIGETKAGDLVMTVKGLPTSNEEFREQYSFVVPGYYTNKTHWNSILLAQSTFSNDELLAHLKQSYELVVAKLPKKLQKSLVESC</sequence>
<evidence type="ECO:0000313" key="1">
    <source>
        <dbReference type="EMBL" id="MBP1039829.1"/>
    </source>
</evidence>
<dbReference type="InterPro" id="IPR038056">
    <property type="entry name" value="YjbR-like_sf"/>
</dbReference>
<accession>A0A940P1P7</accession>
<comment type="caution">
    <text evidence="1">The sequence shown here is derived from an EMBL/GenBank/DDBJ whole genome shotgun (WGS) entry which is preliminary data.</text>
</comment>
<evidence type="ECO:0000313" key="2">
    <source>
        <dbReference type="Proteomes" id="UP000674938"/>
    </source>
</evidence>
<reference evidence="1" key="1">
    <citation type="submission" date="2020-12" db="EMBL/GenBank/DDBJ databases">
        <title>Vagococcus allomyrinae sp. nov. and Enterococcus lavae sp. nov., isolated from the larvae of Allomyrina dichotoma.</title>
        <authorList>
            <person name="Lee S.D."/>
        </authorList>
    </citation>
    <scope>NUCLEOTIDE SEQUENCE</scope>
    <source>
        <strain evidence="1">BWB3-3</strain>
    </source>
</reference>
<dbReference type="Gene3D" id="3.90.1150.30">
    <property type="match status" value="1"/>
</dbReference>
<dbReference type="InterPro" id="IPR058532">
    <property type="entry name" value="YjbR/MT2646/Rv2570-like"/>
</dbReference>
<dbReference type="Proteomes" id="UP000674938">
    <property type="component" value="Unassembled WGS sequence"/>
</dbReference>
<dbReference type="EMBL" id="JAEEGA010000001">
    <property type="protein sequence ID" value="MBP1039829.1"/>
    <property type="molecule type" value="Genomic_DNA"/>
</dbReference>
<proteinExistence type="predicted"/>
<dbReference type="GO" id="GO:0003677">
    <property type="term" value="F:DNA binding"/>
    <property type="evidence" value="ECO:0007669"/>
    <property type="project" value="UniProtKB-KW"/>
</dbReference>
<keyword evidence="1" id="KW-0238">DNA-binding</keyword>
<dbReference type="PANTHER" id="PTHR35145">
    <property type="entry name" value="CYTOPLASMIC PROTEIN-RELATED"/>
    <property type="match status" value="1"/>
</dbReference>